<reference evidence="8" key="1">
    <citation type="submission" date="2012-07" db="EMBL/GenBank/DDBJ databases">
        <title>Genome of the Chinese tree shrew, a rising model animal genetically related to primates.</title>
        <authorList>
            <person name="Zhang G."/>
            <person name="Fan Y."/>
            <person name="Yao Y."/>
            <person name="Huang Z."/>
        </authorList>
    </citation>
    <scope>NUCLEOTIDE SEQUENCE [LARGE SCALE GENOMIC DNA]</scope>
</reference>
<dbReference type="InterPro" id="IPR002048">
    <property type="entry name" value="EF_hand_dom"/>
</dbReference>
<dbReference type="Pfam" id="PF00036">
    <property type="entry name" value="EF-hand_1"/>
    <property type="match status" value="1"/>
</dbReference>
<dbReference type="GO" id="GO:0061844">
    <property type="term" value="P:antimicrobial humoral immune response mediated by antimicrobial peptide"/>
    <property type="evidence" value="ECO:0007669"/>
    <property type="project" value="TreeGrafter"/>
</dbReference>
<dbReference type="GO" id="GO:0048306">
    <property type="term" value="F:calcium-dependent protein binding"/>
    <property type="evidence" value="ECO:0007669"/>
    <property type="project" value="TreeGrafter"/>
</dbReference>
<reference evidence="8" key="2">
    <citation type="journal article" date="2013" name="Nat. Commun.">
        <title>Genome of the Chinese tree shrew.</title>
        <authorList>
            <person name="Fan Y."/>
            <person name="Huang Z.Y."/>
            <person name="Cao C.C."/>
            <person name="Chen C.S."/>
            <person name="Chen Y.X."/>
            <person name="Fan D.D."/>
            <person name="He J."/>
            <person name="Hou H.L."/>
            <person name="Hu L."/>
            <person name="Hu X.T."/>
            <person name="Jiang X.T."/>
            <person name="Lai R."/>
            <person name="Lang Y.S."/>
            <person name="Liang B."/>
            <person name="Liao S.G."/>
            <person name="Mu D."/>
            <person name="Ma Y.Y."/>
            <person name="Niu Y.Y."/>
            <person name="Sun X.Q."/>
            <person name="Xia J.Q."/>
            <person name="Xiao J."/>
            <person name="Xiong Z.Q."/>
            <person name="Xu L."/>
            <person name="Yang L."/>
            <person name="Zhang Y."/>
            <person name="Zhao W."/>
            <person name="Zhao X.D."/>
            <person name="Zheng Y.T."/>
            <person name="Zhou J.M."/>
            <person name="Zhu Y.B."/>
            <person name="Zhang G.J."/>
            <person name="Wang J."/>
            <person name="Yao Y.G."/>
        </authorList>
    </citation>
    <scope>NUCLEOTIDE SEQUENCE [LARGE SCALE GENOMIC DNA]</scope>
</reference>
<dbReference type="EMBL" id="KB321128">
    <property type="protein sequence ID" value="ELW47340.1"/>
    <property type="molecule type" value="Genomic_DNA"/>
</dbReference>
<dbReference type="Gene3D" id="1.10.238.10">
    <property type="entry name" value="EF-hand"/>
    <property type="match status" value="2"/>
</dbReference>
<dbReference type="GO" id="GO:0005737">
    <property type="term" value="C:cytoplasm"/>
    <property type="evidence" value="ECO:0007669"/>
    <property type="project" value="TreeGrafter"/>
</dbReference>
<dbReference type="GO" id="GO:0050786">
    <property type="term" value="F:RAGE receptor binding"/>
    <property type="evidence" value="ECO:0007669"/>
    <property type="project" value="TreeGrafter"/>
</dbReference>
<dbReference type="PANTHER" id="PTHR11639">
    <property type="entry name" value="S100 CALCIUM-BINDING PROTEIN"/>
    <property type="match status" value="1"/>
</dbReference>
<dbReference type="InterPro" id="IPR018247">
    <property type="entry name" value="EF_Hand_1_Ca_BS"/>
</dbReference>
<keyword evidence="3" id="KW-0677">Repeat</keyword>
<keyword evidence="4 5" id="KW-0106">Calcium</keyword>
<dbReference type="GO" id="GO:0043542">
    <property type="term" value="P:endothelial cell migration"/>
    <property type="evidence" value="ECO:0007669"/>
    <property type="project" value="TreeGrafter"/>
</dbReference>
<dbReference type="InterPro" id="IPR013787">
    <property type="entry name" value="S100_Ca-bd_sub"/>
</dbReference>
<evidence type="ECO:0000256" key="4">
    <source>
        <dbReference type="ARBA" id="ARBA00022837"/>
    </source>
</evidence>
<dbReference type="Proteomes" id="UP000011518">
    <property type="component" value="Unassembled WGS sequence"/>
</dbReference>
<sequence length="139" mass="15577">MSKMEDHMEGIINIFHQYSVRVGDFDTLSKGELKRLITKELPNTLKVVDTPHIAPPAPCTEGEWRGLKEDGGIKTGVGWALVRAPKDALLLLWNTKDKAAIDKLFQDLDADKDGQLSFDEFMVLVISALKTVHKEIHQP</sequence>
<gene>
    <name evidence="7" type="ORF">TREES_T100021956</name>
</gene>
<evidence type="ECO:0000256" key="3">
    <source>
        <dbReference type="ARBA" id="ARBA00022737"/>
    </source>
</evidence>
<organism evidence="7 8">
    <name type="scientific">Tupaia chinensis</name>
    <name type="common">Chinese tree shrew</name>
    <name type="synonym">Tupaia belangeri chinensis</name>
    <dbReference type="NCBI Taxonomy" id="246437"/>
    <lineage>
        <taxon>Eukaryota</taxon>
        <taxon>Metazoa</taxon>
        <taxon>Chordata</taxon>
        <taxon>Craniata</taxon>
        <taxon>Vertebrata</taxon>
        <taxon>Euteleostomi</taxon>
        <taxon>Mammalia</taxon>
        <taxon>Eutheria</taxon>
        <taxon>Euarchontoglires</taxon>
        <taxon>Scandentia</taxon>
        <taxon>Tupaiidae</taxon>
        <taxon>Tupaia</taxon>
    </lineage>
</organism>
<dbReference type="SMART" id="SM00054">
    <property type="entry name" value="EFh"/>
    <property type="match status" value="1"/>
</dbReference>
<proteinExistence type="inferred from homology"/>
<feature type="domain" description="EF-hand" evidence="6">
    <location>
        <begin position="96"/>
        <end position="131"/>
    </location>
</feature>
<dbReference type="GO" id="GO:0043123">
    <property type="term" value="P:positive regulation of canonical NF-kappaB signal transduction"/>
    <property type="evidence" value="ECO:0007669"/>
    <property type="project" value="TreeGrafter"/>
</dbReference>
<evidence type="ECO:0000256" key="5">
    <source>
        <dbReference type="RuleBase" id="RU361184"/>
    </source>
</evidence>
<dbReference type="PROSITE" id="PS00018">
    <property type="entry name" value="EF_HAND_1"/>
    <property type="match status" value="1"/>
</dbReference>
<dbReference type="AlphaFoldDB" id="L9J9Q9"/>
<dbReference type="Pfam" id="PF01023">
    <property type="entry name" value="S_100"/>
    <property type="match status" value="1"/>
</dbReference>
<comment type="similarity">
    <text evidence="1 5">Belongs to the S-100 family.</text>
</comment>
<keyword evidence="2 5" id="KW-0479">Metal-binding</keyword>
<dbReference type="FunCoup" id="L9J9Q9">
    <property type="interactions" value="25"/>
</dbReference>
<evidence type="ECO:0000313" key="8">
    <source>
        <dbReference type="Proteomes" id="UP000011518"/>
    </source>
</evidence>
<dbReference type="GO" id="GO:0005509">
    <property type="term" value="F:calcium ion binding"/>
    <property type="evidence" value="ECO:0007669"/>
    <property type="project" value="InterPro"/>
</dbReference>
<protein>
    <recommendedName>
        <fullName evidence="5">Protein S100</fullName>
    </recommendedName>
    <alternativeName>
        <fullName evidence="5">S100 calcium-binding protein</fullName>
    </alternativeName>
</protein>
<dbReference type="PROSITE" id="PS50222">
    <property type="entry name" value="EF_HAND_2"/>
    <property type="match status" value="1"/>
</dbReference>
<dbReference type="SUPFAM" id="SSF47473">
    <property type="entry name" value="EF-hand"/>
    <property type="match status" value="1"/>
</dbReference>
<evidence type="ECO:0000259" key="6">
    <source>
        <dbReference type="PROSITE" id="PS50222"/>
    </source>
</evidence>
<dbReference type="GO" id="GO:0070062">
    <property type="term" value="C:extracellular exosome"/>
    <property type="evidence" value="ECO:0007669"/>
    <property type="project" value="TreeGrafter"/>
</dbReference>
<dbReference type="InterPro" id="IPR001751">
    <property type="entry name" value="S100/CaBP7/8-like_CS"/>
</dbReference>
<keyword evidence="8" id="KW-1185">Reference proteome</keyword>
<dbReference type="STRING" id="246437.L9J9Q9"/>
<accession>L9J9Q9</accession>
<evidence type="ECO:0000256" key="2">
    <source>
        <dbReference type="ARBA" id="ARBA00022723"/>
    </source>
</evidence>
<evidence type="ECO:0000256" key="1">
    <source>
        <dbReference type="ARBA" id="ARBA00007323"/>
    </source>
</evidence>
<dbReference type="InParanoid" id="L9J9Q9"/>
<dbReference type="InterPro" id="IPR011992">
    <property type="entry name" value="EF-hand-dom_pair"/>
</dbReference>
<dbReference type="PANTHER" id="PTHR11639:SF77">
    <property type="entry name" value="PROTEIN S100-A12"/>
    <property type="match status" value="1"/>
</dbReference>
<evidence type="ECO:0000313" key="7">
    <source>
        <dbReference type="EMBL" id="ELW47340.1"/>
    </source>
</evidence>
<dbReference type="SMART" id="SM01394">
    <property type="entry name" value="S_100"/>
    <property type="match status" value="1"/>
</dbReference>
<name>L9J9Q9_TUPCH</name>
<dbReference type="PROSITE" id="PS00303">
    <property type="entry name" value="S100_CABP"/>
    <property type="match status" value="1"/>
</dbReference>